<organism evidence="2 3">
    <name type="scientific">Flagellimonas maritima</name>
    <dbReference type="NCBI Taxonomy" id="1383885"/>
    <lineage>
        <taxon>Bacteria</taxon>
        <taxon>Pseudomonadati</taxon>
        <taxon>Bacteroidota</taxon>
        <taxon>Flavobacteriia</taxon>
        <taxon>Flavobacteriales</taxon>
        <taxon>Flavobacteriaceae</taxon>
        <taxon>Flagellimonas</taxon>
    </lineage>
</organism>
<dbReference type="AlphaFoldDB" id="A0A2Z4LNY6"/>
<keyword evidence="1" id="KW-0472">Membrane</keyword>
<keyword evidence="1" id="KW-1133">Transmembrane helix</keyword>
<reference evidence="2 3" key="1">
    <citation type="submission" date="2018-06" db="EMBL/GenBank/DDBJ databases">
        <title>Spongiibacterium sp. HME9304 Genome sequencing and assembly.</title>
        <authorList>
            <person name="Kang H."/>
            <person name="Kim H."/>
            <person name="Joh K."/>
        </authorList>
    </citation>
    <scope>NUCLEOTIDE SEQUENCE [LARGE SCALE GENOMIC DNA]</scope>
    <source>
        <strain evidence="2 3">HME9304</strain>
    </source>
</reference>
<dbReference type="Proteomes" id="UP000248536">
    <property type="component" value="Chromosome"/>
</dbReference>
<dbReference type="EMBL" id="CP030104">
    <property type="protein sequence ID" value="AWX43470.1"/>
    <property type="molecule type" value="Genomic_DNA"/>
</dbReference>
<keyword evidence="1" id="KW-0812">Transmembrane</keyword>
<proteinExistence type="predicted"/>
<dbReference type="KEGG" id="spon:HME9304_00458"/>
<accession>A0A2Z4LNY6</accession>
<protein>
    <submittedName>
        <fullName evidence="2">Uncharacterized protein</fullName>
    </submittedName>
</protein>
<evidence type="ECO:0000256" key="1">
    <source>
        <dbReference type="SAM" id="Phobius"/>
    </source>
</evidence>
<sequence>MTTFFGILLVLLVVNAILLIFSIKGAKNRLNNSVHKTSETSIKKIIQRESSDSEYKKAV</sequence>
<dbReference type="RefSeq" id="WP_112377041.1">
    <property type="nucleotide sequence ID" value="NZ_CP030104.1"/>
</dbReference>
<evidence type="ECO:0000313" key="2">
    <source>
        <dbReference type="EMBL" id="AWX43470.1"/>
    </source>
</evidence>
<evidence type="ECO:0000313" key="3">
    <source>
        <dbReference type="Proteomes" id="UP000248536"/>
    </source>
</evidence>
<name>A0A2Z4LNY6_9FLAO</name>
<keyword evidence="3" id="KW-1185">Reference proteome</keyword>
<feature type="transmembrane region" description="Helical" evidence="1">
    <location>
        <begin position="6"/>
        <end position="23"/>
    </location>
</feature>
<gene>
    <name evidence="2" type="ORF">HME9304_00458</name>
</gene>